<dbReference type="Proteomes" id="UP001291999">
    <property type="component" value="Unassembled WGS sequence"/>
</dbReference>
<keyword evidence="1" id="KW-0732">Signal</keyword>
<dbReference type="Gene3D" id="3.40.720.10">
    <property type="entry name" value="Alkaline Phosphatase, subunit A"/>
    <property type="match status" value="1"/>
</dbReference>
<evidence type="ECO:0000313" key="3">
    <source>
        <dbReference type="Proteomes" id="UP001291999"/>
    </source>
</evidence>
<dbReference type="InterPro" id="IPR002591">
    <property type="entry name" value="Phosphodiest/P_Trfase"/>
</dbReference>
<name>A0ABU5K5T9_9ACTN</name>
<proteinExistence type="predicted"/>
<gene>
    <name evidence="2" type="ORF">SFC79_00605</name>
</gene>
<evidence type="ECO:0000313" key="2">
    <source>
        <dbReference type="EMBL" id="MDZ5660247.1"/>
    </source>
</evidence>
<comment type="caution">
    <text evidence="2">The sequence shown here is derived from an EMBL/GenBank/DDBJ whole genome shotgun (WGS) entry which is preliminary data.</text>
</comment>
<evidence type="ECO:0000256" key="1">
    <source>
        <dbReference type="SAM" id="SignalP"/>
    </source>
</evidence>
<dbReference type="PANTHER" id="PTHR10151:SF120">
    <property type="entry name" value="BIS(5'-ADENOSYL)-TRIPHOSPHATASE"/>
    <property type="match status" value="1"/>
</dbReference>
<organism evidence="2 3">
    <name type="scientific">Nocardioides renjunii</name>
    <dbReference type="NCBI Taxonomy" id="3095075"/>
    <lineage>
        <taxon>Bacteria</taxon>
        <taxon>Bacillati</taxon>
        <taxon>Actinomycetota</taxon>
        <taxon>Actinomycetes</taxon>
        <taxon>Propionibacteriales</taxon>
        <taxon>Nocardioidaceae</taxon>
        <taxon>Nocardioides</taxon>
    </lineage>
</organism>
<feature type="signal peptide" evidence="1">
    <location>
        <begin position="1"/>
        <end position="28"/>
    </location>
</feature>
<dbReference type="PANTHER" id="PTHR10151">
    <property type="entry name" value="ECTONUCLEOTIDE PYROPHOSPHATASE/PHOSPHODIESTERASE"/>
    <property type="match status" value="1"/>
</dbReference>
<feature type="chain" id="PRO_5046275552" evidence="1">
    <location>
        <begin position="29"/>
        <end position="348"/>
    </location>
</feature>
<dbReference type="SUPFAM" id="SSF53649">
    <property type="entry name" value="Alkaline phosphatase-like"/>
    <property type="match status" value="1"/>
</dbReference>
<keyword evidence="3" id="KW-1185">Reference proteome</keyword>
<sequence>MRRTTDVRRLVALVAGAVLTITAAPAPAQLPEDEAPRAAAASDDAVESVLAISIDGLNPDALDRLGRAGTPHLHALRDSGASTFNARTERELTITLPNHTGMVTGRRVEASTGGHGVRWNDDRRRPATVQAAAGGPVASVWTEVHAAGGSTALFASKTKFSLWKRSWPLSIDTTRIKLDNALLARSVQRDLRTTERDFRFVHLSLPDSVGHDAGFMSKPYLRAVRRVDALVGGIVGAVTSDPELAAGTVVIVTSDHGGLGDGHSEAGELHNYRVPFLVSGPGVAAGTDLYELNPDYLDPGASRTTYADERQPVRNGALANLALDLLDLGAVPGSEHNSALDLDVSPTE</sequence>
<protein>
    <submittedName>
        <fullName evidence="2">Alkaline phosphatase family protein</fullName>
    </submittedName>
</protein>
<dbReference type="RefSeq" id="WP_322422848.1">
    <property type="nucleotide sequence ID" value="NZ_JAXQPW010000001.1"/>
</dbReference>
<dbReference type="Pfam" id="PF01663">
    <property type="entry name" value="Phosphodiest"/>
    <property type="match status" value="1"/>
</dbReference>
<accession>A0ABU5K5T9</accession>
<dbReference type="EMBL" id="JAXQPW010000001">
    <property type="protein sequence ID" value="MDZ5660247.1"/>
    <property type="molecule type" value="Genomic_DNA"/>
</dbReference>
<dbReference type="InterPro" id="IPR017850">
    <property type="entry name" value="Alkaline_phosphatase_core_sf"/>
</dbReference>
<reference evidence="2 3" key="1">
    <citation type="submission" date="2023-11" db="EMBL/GenBank/DDBJ databases">
        <title>Novel species in genus Nocardioides.</title>
        <authorList>
            <person name="Zhou H."/>
        </authorList>
    </citation>
    <scope>NUCLEOTIDE SEQUENCE [LARGE SCALE GENOMIC DNA]</scope>
    <source>
        <strain evidence="2 3">S-58</strain>
    </source>
</reference>